<dbReference type="RefSeq" id="WP_020818246.1">
    <property type="nucleotide sequence ID" value="NZ_JANF02000081.1"/>
</dbReference>
<dbReference type="AlphaFoldDB" id="A0A8E0WPS2"/>
<evidence type="ECO:0000313" key="2">
    <source>
        <dbReference type="Proteomes" id="UP000028135"/>
    </source>
</evidence>
<dbReference type="Pfam" id="PF13365">
    <property type="entry name" value="Trypsin_2"/>
    <property type="match status" value="1"/>
</dbReference>
<dbReference type="Gene3D" id="2.40.10.10">
    <property type="entry name" value="Trypsin-like serine proteases"/>
    <property type="match status" value="2"/>
</dbReference>
<dbReference type="InterPro" id="IPR009003">
    <property type="entry name" value="Peptidase_S1_PA"/>
</dbReference>
<dbReference type="Proteomes" id="UP000028135">
    <property type="component" value="Unassembled WGS sequence"/>
</dbReference>
<dbReference type="InterPro" id="IPR043504">
    <property type="entry name" value="Peptidase_S1_PA_chymotrypsin"/>
</dbReference>
<reference evidence="1 2" key="1">
    <citation type="submission" date="2014-05" db="EMBL/GenBank/DDBJ databases">
        <title>Genome Announcement of Sphingobium lucknowense F2.</title>
        <authorList>
            <person name="Lal R."/>
            <person name="Negi V."/>
            <person name="Lata P."/>
            <person name="Sangwan N."/>
            <person name="Gupta S.K."/>
            <person name="Rao D.L.N."/>
            <person name="Das S."/>
        </authorList>
    </citation>
    <scope>NUCLEOTIDE SEQUENCE [LARGE SCALE GENOMIC DNA]</scope>
    <source>
        <strain evidence="1 2">F2</strain>
    </source>
</reference>
<dbReference type="EMBL" id="JANF02000081">
    <property type="protein sequence ID" value="KER35216.1"/>
    <property type="molecule type" value="Genomic_DNA"/>
</dbReference>
<organism evidence="1 2">
    <name type="scientific">Sphingobium indicum F2</name>
    <dbReference type="NCBI Taxonomy" id="1450518"/>
    <lineage>
        <taxon>Bacteria</taxon>
        <taxon>Pseudomonadati</taxon>
        <taxon>Pseudomonadota</taxon>
        <taxon>Alphaproteobacteria</taxon>
        <taxon>Sphingomonadales</taxon>
        <taxon>Sphingomonadaceae</taxon>
        <taxon>Sphingobium</taxon>
    </lineage>
</organism>
<evidence type="ECO:0000313" key="1">
    <source>
        <dbReference type="EMBL" id="KER35216.1"/>
    </source>
</evidence>
<sequence>MPDLTLAERLLYSTVKLTASKAGVPVSTGTGFFMYFAKDGDRFFPAIVTNKHVVNGADQITAICHFADGDKPSGKFVACNMAIAPGSYIEHPEPGVDLCAIPMGDIMNQANEAGTPIFVQWIDQSIIPSDDDWQYFDAIEEVTMVGCPNGISDEVNNLPMARRGITASPLSRKYNGKDEFMVDMACFPGSSGSPVFIYDRNGYLDRRTNTYNMGQQRIVFVGILYAGPQIANNGQIILGQQPRVMVAAMMHLGNVIRSSALHAIDAEFRRRFHAIPAPETTVGPVVEADEAISPTI</sequence>
<accession>A0A8E0WPS2</accession>
<comment type="caution">
    <text evidence="1">The sequence shown here is derived from an EMBL/GenBank/DDBJ whole genome shotgun (WGS) entry which is preliminary data.</text>
</comment>
<evidence type="ECO:0008006" key="3">
    <source>
        <dbReference type="Google" id="ProtNLM"/>
    </source>
</evidence>
<dbReference type="SUPFAM" id="SSF50494">
    <property type="entry name" value="Trypsin-like serine proteases"/>
    <property type="match status" value="1"/>
</dbReference>
<protein>
    <recommendedName>
        <fullName evidence="3">Serine protease</fullName>
    </recommendedName>
</protein>
<name>A0A8E0WPS2_9SPHN</name>
<proteinExistence type="predicted"/>
<gene>
    <name evidence="1" type="ORF">AL00_16640</name>
</gene>